<evidence type="ECO:0000313" key="3">
    <source>
        <dbReference type="EMBL" id="CAB4199290.1"/>
    </source>
</evidence>
<evidence type="ECO:0000313" key="4">
    <source>
        <dbReference type="EMBL" id="CAB5228447.1"/>
    </source>
</evidence>
<dbReference type="EMBL" id="LR797278">
    <property type="protein sequence ID" value="CAB4199290.1"/>
    <property type="molecule type" value="Genomic_DNA"/>
</dbReference>
<dbReference type="EMBL" id="LR797042">
    <property type="protein sequence ID" value="CAB4183293.1"/>
    <property type="molecule type" value="Genomic_DNA"/>
</dbReference>
<gene>
    <name evidence="2" type="ORF">UFOVP1084_47</name>
    <name evidence="3" type="ORF">UFOVP1328_31</name>
    <name evidence="4" type="ORF">UFOVP1532_62</name>
</gene>
<feature type="transmembrane region" description="Helical" evidence="1">
    <location>
        <begin position="33"/>
        <end position="51"/>
    </location>
</feature>
<keyword evidence="1" id="KW-0472">Membrane</keyword>
<evidence type="ECO:0000256" key="1">
    <source>
        <dbReference type="SAM" id="Phobius"/>
    </source>
</evidence>
<keyword evidence="1" id="KW-0812">Transmembrane</keyword>
<reference evidence="2" key="1">
    <citation type="submission" date="2020-05" db="EMBL/GenBank/DDBJ databases">
        <authorList>
            <person name="Chiriac C."/>
            <person name="Salcher M."/>
            <person name="Ghai R."/>
            <person name="Kavagutti S V."/>
        </authorList>
    </citation>
    <scope>NUCLEOTIDE SEQUENCE</scope>
</reference>
<organism evidence="2">
    <name type="scientific">uncultured Caudovirales phage</name>
    <dbReference type="NCBI Taxonomy" id="2100421"/>
    <lineage>
        <taxon>Viruses</taxon>
        <taxon>Duplodnaviria</taxon>
        <taxon>Heunggongvirae</taxon>
        <taxon>Uroviricota</taxon>
        <taxon>Caudoviricetes</taxon>
        <taxon>Peduoviridae</taxon>
        <taxon>Maltschvirus</taxon>
        <taxon>Maltschvirus maltsch</taxon>
    </lineage>
</organism>
<sequence>MTDKARISAASGVVVALLSALVASGVLSDHTVAVWQPVVVALLAFGATVGIRSAKP</sequence>
<proteinExistence type="predicted"/>
<keyword evidence="1" id="KW-1133">Transmembrane helix</keyword>
<name>A0A6J5QG60_9CAUD</name>
<accession>A0A6J5QG60</accession>
<protein>
    <submittedName>
        <fullName evidence="2">Uncharacterized protein</fullName>
    </submittedName>
</protein>
<dbReference type="EMBL" id="LR798385">
    <property type="protein sequence ID" value="CAB5228447.1"/>
    <property type="molecule type" value="Genomic_DNA"/>
</dbReference>
<evidence type="ECO:0000313" key="2">
    <source>
        <dbReference type="EMBL" id="CAB4183293.1"/>
    </source>
</evidence>